<name>W9VNU9_9GAMM</name>
<dbReference type="Gene3D" id="1.20.120.1630">
    <property type="match status" value="1"/>
</dbReference>
<organism evidence="6 7">
    <name type="scientific">Nitrincola nitratireducens</name>
    <dbReference type="NCBI Taxonomy" id="1229521"/>
    <lineage>
        <taxon>Bacteria</taxon>
        <taxon>Pseudomonadati</taxon>
        <taxon>Pseudomonadota</taxon>
        <taxon>Gammaproteobacteria</taxon>
        <taxon>Oceanospirillales</taxon>
        <taxon>Oceanospirillaceae</taxon>
        <taxon>Nitrincola</taxon>
    </lineage>
</organism>
<dbReference type="RefSeq" id="WP_237748520.1">
    <property type="nucleotide sequence ID" value="NZ_AONB01000003.1"/>
</dbReference>
<dbReference type="PANTHER" id="PTHR12714:SF24">
    <property type="entry name" value="SLR1182 PROTEIN"/>
    <property type="match status" value="1"/>
</dbReference>
<comment type="caution">
    <text evidence="6">The sequence shown here is derived from an EMBL/GenBank/DDBJ whole genome shotgun (WGS) entry which is preliminary data.</text>
</comment>
<evidence type="ECO:0000313" key="7">
    <source>
        <dbReference type="Proteomes" id="UP000019464"/>
    </source>
</evidence>
<dbReference type="Proteomes" id="UP000019464">
    <property type="component" value="Unassembled WGS sequence"/>
</dbReference>
<evidence type="ECO:0000256" key="5">
    <source>
        <dbReference type="SAM" id="Phobius"/>
    </source>
</evidence>
<evidence type="ECO:0008006" key="8">
    <source>
        <dbReference type="Google" id="ProtNLM"/>
    </source>
</evidence>
<evidence type="ECO:0000256" key="1">
    <source>
        <dbReference type="ARBA" id="ARBA00004127"/>
    </source>
</evidence>
<proteinExistence type="predicted"/>
<dbReference type="GO" id="GO:0016740">
    <property type="term" value="F:transferase activity"/>
    <property type="evidence" value="ECO:0007669"/>
    <property type="project" value="UniProtKB-ARBA"/>
</dbReference>
<keyword evidence="2 5" id="KW-0812">Transmembrane</keyword>
<feature type="transmembrane region" description="Helical" evidence="5">
    <location>
        <begin position="123"/>
        <end position="150"/>
    </location>
</feature>
<feature type="transmembrane region" description="Helical" evidence="5">
    <location>
        <begin position="42"/>
        <end position="64"/>
    </location>
</feature>
<keyword evidence="3 5" id="KW-1133">Transmembrane helix</keyword>
<dbReference type="GO" id="GO:0012505">
    <property type="term" value="C:endomembrane system"/>
    <property type="evidence" value="ECO:0007669"/>
    <property type="project" value="UniProtKB-SubCell"/>
</dbReference>
<reference evidence="6 7" key="2">
    <citation type="journal article" date="2015" name="Syst. Appl. Microbiol.">
        <title>Nitrincola nitratireducens sp. nov. isolated from a haloalkaline crater lake.</title>
        <authorList>
            <person name="Singh A."/>
            <person name="Vaidya B."/>
            <person name="Tanuku N.R."/>
            <person name="Pinnaka A.K."/>
        </authorList>
    </citation>
    <scope>NUCLEOTIDE SEQUENCE [LARGE SCALE GENOMIC DNA]</scope>
    <source>
        <strain evidence="6 7">AK23</strain>
    </source>
</reference>
<accession>W9VNU9</accession>
<dbReference type="EMBL" id="AONB01000003">
    <property type="protein sequence ID" value="EXJ12160.1"/>
    <property type="molecule type" value="Genomic_DNA"/>
</dbReference>
<keyword evidence="7" id="KW-1185">Reference proteome</keyword>
<evidence type="ECO:0000313" key="6">
    <source>
        <dbReference type="EMBL" id="EXJ12160.1"/>
    </source>
</evidence>
<reference evidence="7" key="1">
    <citation type="submission" date="2012-11" db="EMBL/GenBank/DDBJ databases">
        <authorList>
            <person name="Singh A."/>
            <person name="Pinnaka A.K."/>
            <person name="Vaidya B."/>
        </authorList>
    </citation>
    <scope>NUCLEOTIDE SEQUENCE [LARGE SCALE GENOMIC DNA]</scope>
    <source>
        <strain evidence="7">AK23</strain>
    </source>
</reference>
<dbReference type="PANTHER" id="PTHR12714">
    <property type="entry name" value="PROTEIN-S ISOPRENYLCYSTEINE O-METHYLTRANSFERASE"/>
    <property type="match status" value="1"/>
</dbReference>
<dbReference type="InterPro" id="IPR007318">
    <property type="entry name" value="Phopholipid_MeTrfase"/>
</dbReference>
<sequence>MHQIRSGPGGPPLDGLVWPPFMQALGTKGVIVDRLELKVPPVIQTAISAALMWILAALLPALSIEFFASSLIALVLALIGMVFALLGVLAFRSAGTTVDPRIPDQSSSLVTKGVYRISRNPMYVGFLLMLVGWSVFLTNFSSLLLLPLFVMYMNRFQIFPEERYMREKFGHEYRQYAAAVRRWI</sequence>
<keyword evidence="4 5" id="KW-0472">Membrane</keyword>
<feature type="transmembrane region" description="Helical" evidence="5">
    <location>
        <begin position="71"/>
        <end position="91"/>
    </location>
</feature>
<dbReference type="STRING" id="1229521.D791_01049"/>
<evidence type="ECO:0000256" key="3">
    <source>
        <dbReference type="ARBA" id="ARBA00022989"/>
    </source>
</evidence>
<comment type="subcellular location">
    <subcellularLocation>
        <location evidence="1">Endomembrane system</location>
        <topology evidence="1">Multi-pass membrane protein</topology>
    </subcellularLocation>
</comment>
<dbReference type="Pfam" id="PF04191">
    <property type="entry name" value="PEMT"/>
    <property type="match status" value="1"/>
</dbReference>
<evidence type="ECO:0000256" key="2">
    <source>
        <dbReference type="ARBA" id="ARBA00022692"/>
    </source>
</evidence>
<dbReference type="AlphaFoldDB" id="W9VNU9"/>
<protein>
    <recommendedName>
        <fullName evidence="8">Steroid 5-alpha reductase C-terminal domain-containing protein</fullName>
    </recommendedName>
</protein>
<gene>
    <name evidence="6" type="ORF">D791_01049</name>
</gene>
<evidence type="ECO:0000256" key="4">
    <source>
        <dbReference type="ARBA" id="ARBA00023136"/>
    </source>
</evidence>